<evidence type="ECO:0000313" key="8">
    <source>
        <dbReference type="Proteomes" id="UP001302696"/>
    </source>
</evidence>
<evidence type="ECO:0000256" key="1">
    <source>
        <dbReference type="ARBA" id="ARBA00004240"/>
    </source>
</evidence>
<reference evidence="8" key="1">
    <citation type="submission" date="2024-06" db="EMBL/GenBank/DDBJ databases">
        <authorList>
            <person name="Chang H.C."/>
            <person name="Mun S.Y."/>
        </authorList>
    </citation>
    <scope>NUCLEOTIDE SEQUENCE [LARGE SCALE GENOMIC DNA]</scope>
    <source>
        <strain evidence="8">KT1</strain>
    </source>
</reference>
<evidence type="ECO:0000313" key="7">
    <source>
        <dbReference type="EMBL" id="WPC22378.1"/>
    </source>
</evidence>
<sequence length="162" mass="18468">MIFVTVGTHEQPFNRLVKGIDDLKLEGKITDEVFIQSGYSTYIPKACQYEKFISVDRMNDYMQKARVIITHGGPSSFILALQNNKIPIVVPRLAKFHEHINNHQLTFCNELVSRKFPICVVDDISMLEKEVKDSLVTDQESDITLNNKQFVQGLKSIVANLL</sequence>
<keyword evidence="8" id="KW-1185">Reference proteome</keyword>
<comment type="subcellular location">
    <subcellularLocation>
        <location evidence="1">Endoplasmic reticulum</location>
    </subcellularLocation>
</comment>
<dbReference type="InterPro" id="IPR007235">
    <property type="entry name" value="Glyco_trans_28_C"/>
</dbReference>
<dbReference type="PANTHER" id="PTHR12867">
    <property type="entry name" value="GLYCOSYL TRANSFERASE-RELATED"/>
    <property type="match status" value="1"/>
</dbReference>
<keyword evidence="4" id="KW-0808">Transferase</keyword>
<dbReference type="EMBL" id="CP104778">
    <property type="protein sequence ID" value="WPC22378.1"/>
    <property type="molecule type" value="Genomic_DNA"/>
</dbReference>
<evidence type="ECO:0000256" key="5">
    <source>
        <dbReference type="ARBA" id="ARBA00022824"/>
    </source>
</evidence>
<evidence type="ECO:0000259" key="6">
    <source>
        <dbReference type="Pfam" id="PF04101"/>
    </source>
</evidence>
<proteinExistence type="inferred from homology"/>
<comment type="similarity">
    <text evidence="2">Belongs to the glycosyltransferase 28 family.</text>
</comment>
<dbReference type="Proteomes" id="UP001302696">
    <property type="component" value="Chromosome"/>
</dbReference>
<dbReference type="Pfam" id="PF04101">
    <property type="entry name" value="Glyco_tran_28_C"/>
    <property type="match status" value="1"/>
</dbReference>
<dbReference type="PANTHER" id="PTHR12867:SF6">
    <property type="entry name" value="N-ACETYLGLUCOSAMINYLDIPHOSPHODOLICHOL N-ACETYLGLUCOSAMINYLTRANSFERASE"/>
    <property type="match status" value="1"/>
</dbReference>
<accession>A0ABZ0Q8C4</accession>
<feature type="domain" description="Glycosyl transferase family 28 C-terminal" evidence="6">
    <location>
        <begin position="1"/>
        <end position="155"/>
    </location>
</feature>
<keyword evidence="3" id="KW-0328">Glycosyltransferase</keyword>
<evidence type="ECO:0000256" key="2">
    <source>
        <dbReference type="ARBA" id="ARBA00006962"/>
    </source>
</evidence>
<name>A0ABZ0Q8C4_9LACO</name>
<dbReference type="RefSeq" id="WP_323709107.1">
    <property type="nucleotide sequence ID" value="NZ_CP104778.1"/>
</dbReference>
<gene>
    <name evidence="7" type="ORF">N6G96_03965</name>
</gene>
<evidence type="ECO:0000256" key="4">
    <source>
        <dbReference type="ARBA" id="ARBA00022679"/>
    </source>
</evidence>
<evidence type="ECO:0000256" key="3">
    <source>
        <dbReference type="ARBA" id="ARBA00022676"/>
    </source>
</evidence>
<protein>
    <submittedName>
        <fullName evidence="7">Multidrug MFS transporter</fullName>
    </submittedName>
</protein>
<dbReference type="Gene3D" id="3.40.50.2000">
    <property type="entry name" value="Glycogen Phosphorylase B"/>
    <property type="match status" value="1"/>
</dbReference>
<dbReference type="InterPro" id="IPR039042">
    <property type="entry name" value="Alg13-like"/>
</dbReference>
<organism evidence="7 8">
    <name type="scientific">Pediococcus inopinatus</name>
    <dbReference type="NCBI Taxonomy" id="114090"/>
    <lineage>
        <taxon>Bacteria</taxon>
        <taxon>Bacillati</taxon>
        <taxon>Bacillota</taxon>
        <taxon>Bacilli</taxon>
        <taxon>Lactobacillales</taxon>
        <taxon>Lactobacillaceae</taxon>
        <taxon>Pediococcus</taxon>
    </lineage>
</organism>
<keyword evidence="5" id="KW-0256">Endoplasmic reticulum</keyword>